<dbReference type="InterPro" id="IPR036388">
    <property type="entry name" value="WH-like_DNA-bd_sf"/>
</dbReference>
<protein>
    <submittedName>
        <fullName evidence="1">HTH domain-containing protein</fullName>
    </submittedName>
</protein>
<keyword evidence="2" id="KW-1185">Reference proteome</keyword>
<accession>A0ABD5R6U5</accession>
<dbReference type="SUPFAM" id="SSF46785">
    <property type="entry name" value="Winged helix' DNA-binding domain"/>
    <property type="match status" value="1"/>
</dbReference>
<dbReference type="Gene3D" id="1.10.10.10">
    <property type="entry name" value="Winged helix-like DNA-binding domain superfamily/Winged helix DNA-binding domain"/>
    <property type="match status" value="1"/>
</dbReference>
<sequence>MAESSVGSNLPRLVELLHDRLKQSELDILHALAEADGDSLSVDELVEETGYTERTVKKRTETLEEQVHGGTLIRRTDEDEPALHPAFARAVREYEH</sequence>
<dbReference type="Proteomes" id="UP001596201">
    <property type="component" value="Unassembled WGS sequence"/>
</dbReference>
<comment type="caution">
    <text evidence="1">The sequence shown here is derived from an EMBL/GenBank/DDBJ whole genome shotgun (WGS) entry which is preliminary data.</text>
</comment>
<evidence type="ECO:0000313" key="1">
    <source>
        <dbReference type="EMBL" id="MFC5365670.1"/>
    </source>
</evidence>
<reference evidence="1 2" key="1">
    <citation type="journal article" date="2019" name="Int. J. Syst. Evol. Microbiol.">
        <title>The Global Catalogue of Microorganisms (GCM) 10K type strain sequencing project: providing services to taxonomists for standard genome sequencing and annotation.</title>
        <authorList>
            <consortium name="The Broad Institute Genomics Platform"/>
            <consortium name="The Broad Institute Genome Sequencing Center for Infectious Disease"/>
            <person name="Wu L."/>
            <person name="Ma J."/>
        </authorList>
    </citation>
    <scope>NUCLEOTIDE SEQUENCE [LARGE SCALE GENOMIC DNA]</scope>
    <source>
        <strain evidence="1 2">CGMCC 1.12237</strain>
    </source>
</reference>
<organism evidence="1 2">
    <name type="scientific">Salinirubrum litoreum</name>
    <dbReference type="NCBI Taxonomy" id="1126234"/>
    <lineage>
        <taxon>Archaea</taxon>
        <taxon>Methanobacteriati</taxon>
        <taxon>Methanobacteriota</taxon>
        <taxon>Stenosarchaea group</taxon>
        <taxon>Halobacteria</taxon>
        <taxon>Halobacteriales</taxon>
        <taxon>Haloferacaceae</taxon>
        <taxon>Salinirubrum</taxon>
    </lineage>
</organism>
<dbReference type="AlphaFoldDB" id="A0ABD5R6U5"/>
<dbReference type="RefSeq" id="WP_227229044.1">
    <property type="nucleotide sequence ID" value="NZ_JAJCVJ010000001.1"/>
</dbReference>
<dbReference type="InterPro" id="IPR036390">
    <property type="entry name" value="WH_DNA-bd_sf"/>
</dbReference>
<gene>
    <name evidence="1" type="ORF">ACFPJ5_01880</name>
</gene>
<dbReference type="EMBL" id="JBHSKX010000001">
    <property type="protein sequence ID" value="MFC5365670.1"/>
    <property type="molecule type" value="Genomic_DNA"/>
</dbReference>
<name>A0ABD5R6U5_9EURY</name>
<proteinExistence type="predicted"/>
<evidence type="ECO:0000313" key="2">
    <source>
        <dbReference type="Proteomes" id="UP001596201"/>
    </source>
</evidence>